<gene>
    <name evidence="2" type="ORF">IRJ18_06525</name>
</gene>
<keyword evidence="2" id="KW-0489">Methyltransferase</keyword>
<protein>
    <submittedName>
        <fullName evidence="2">Methyltransferase domain-containing protein</fullName>
    </submittedName>
</protein>
<dbReference type="EMBL" id="JADFFM010000001">
    <property type="protein sequence ID" value="MBE9666010.1"/>
    <property type="molecule type" value="Genomic_DNA"/>
</dbReference>
<accession>A0ABR9XG21</accession>
<sequence>MTVKYILTRLLGKAGYEFKKLPVSRSDKNDLIRLEADVKKFDKIKIHFGSGPRILKGWINIDLSYAHFGPYLQYYTDKHYPEVMRGNRDDLYIIDIFSDGIPLPDESVDIIFHEDFFEHLTQKQQIIFLAETLRVMKKGAVQRINTPNLVASMRDNSSFEKGKTGVYTAEWDNWEHYSVISPAILEDMAKIVGYSKIFFNSKDKSIAAKELPAEYRPDENDRAAADSNVFANLVK</sequence>
<keyword evidence="2" id="KW-0808">Transferase</keyword>
<organism evidence="2 3">
    <name type="scientific">Mucilaginibacter boryungensis</name>
    <dbReference type="NCBI Taxonomy" id="768480"/>
    <lineage>
        <taxon>Bacteria</taxon>
        <taxon>Pseudomonadati</taxon>
        <taxon>Bacteroidota</taxon>
        <taxon>Sphingobacteriia</taxon>
        <taxon>Sphingobacteriales</taxon>
        <taxon>Sphingobacteriaceae</taxon>
        <taxon>Mucilaginibacter</taxon>
    </lineage>
</organism>
<dbReference type="GO" id="GO:0032259">
    <property type="term" value="P:methylation"/>
    <property type="evidence" value="ECO:0007669"/>
    <property type="project" value="UniProtKB-KW"/>
</dbReference>
<dbReference type="GO" id="GO:0008168">
    <property type="term" value="F:methyltransferase activity"/>
    <property type="evidence" value="ECO:0007669"/>
    <property type="project" value="UniProtKB-KW"/>
</dbReference>
<name>A0ABR9XG21_9SPHI</name>
<keyword evidence="3" id="KW-1185">Reference proteome</keyword>
<evidence type="ECO:0000313" key="3">
    <source>
        <dbReference type="Proteomes" id="UP000632774"/>
    </source>
</evidence>
<dbReference type="SUPFAM" id="SSF53335">
    <property type="entry name" value="S-adenosyl-L-methionine-dependent methyltransferases"/>
    <property type="match status" value="1"/>
</dbReference>
<dbReference type="InterPro" id="IPR013216">
    <property type="entry name" value="Methyltransf_11"/>
</dbReference>
<dbReference type="Proteomes" id="UP000632774">
    <property type="component" value="Unassembled WGS sequence"/>
</dbReference>
<dbReference type="InterPro" id="IPR029063">
    <property type="entry name" value="SAM-dependent_MTases_sf"/>
</dbReference>
<feature type="domain" description="Methyltransferase type 11" evidence="1">
    <location>
        <begin position="101"/>
        <end position="140"/>
    </location>
</feature>
<comment type="caution">
    <text evidence="2">The sequence shown here is derived from an EMBL/GenBank/DDBJ whole genome shotgun (WGS) entry which is preliminary data.</text>
</comment>
<evidence type="ECO:0000259" key="1">
    <source>
        <dbReference type="Pfam" id="PF08241"/>
    </source>
</evidence>
<dbReference type="Gene3D" id="3.40.50.150">
    <property type="entry name" value="Vaccinia Virus protein VP39"/>
    <property type="match status" value="1"/>
</dbReference>
<reference evidence="2 3" key="1">
    <citation type="submission" date="2020-10" db="EMBL/GenBank/DDBJ databases">
        <title>Mucilaginibacter mali sp. nov., isolated from rhizosphere soil of apple orchard.</title>
        <authorList>
            <person name="Lee J.-S."/>
            <person name="Kim H.S."/>
            <person name="Kim J.-S."/>
        </authorList>
    </citation>
    <scope>NUCLEOTIDE SEQUENCE [LARGE SCALE GENOMIC DNA]</scope>
    <source>
        <strain evidence="2 3">KCTC 23157</strain>
    </source>
</reference>
<evidence type="ECO:0000313" key="2">
    <source>
        <dbReference type="EMBL" id="MBE9666010.1"/>
    </source>
</evidence>
<proteinExistence type="predicted"/>
<dbReference type="Pfam" id="PF08241">
    <property type="entry name" value="Methyltransf_11"/>
    <property type="match status" value="1"/>
</dbReference>
<dbReference type="RefSeq" id="WP_194105385.1">
    <property type="nucleotide sequence ID" value="NZ_JADFFM010000001.1"/>
</dbReference>